<evidence type="ECO:0007829" key="4">
    <source>
        <dbReference type="PeptideAtlas" id="Q19759"/>
    </source>
</evidence>
<evidence type="ECO:0000313" key="2">
    <source>
        <dbReference type="Proteomes" id="UP000001940"/>
    </source>
</evidence>
<dbReference type="WormBase" id="F23D12.3">
    <property type="protein sequence ID" value="CE05701"/>
    <property type="gene ID" value="WBGene00009087"/>
</dbReference>
<dbReference type="InterPro" id="IPR035291">
    <property type="entry name" value="DUF5354"/>
</dbReference>
<protein>
    <submittedName>
        <fullName evidence="1">SCP domain-containing protein</fullName>
    </submittedName>
</protein>
<dbReference type="AlphaFoldDB" id="Q19759"/>
<dbReference type="PANTHER" id="PTHR31712">
    <property type="entry name" value="DIETARY RESTRICTION OVER EXPRESSED"/>
    <property type="match status" value="1"/>
</dbReference>
<dbReference type="AGR" id="WB:WBGene00009087"/>
<dbReference type="KEGG" id="cel:CELE_F23D12.3"/>
<keyword evidence="4" id="KW-1267">Proteomics identification</keyword>
<accession>Q19759</accession>
<dbReference type="Pfam" id="PF17305">
    <property type="entry name" value="DUF5354"/>
    <property type="match status" value="1"/>
</dbReference>
<dbReference type="Proteomes" id="UP000001940">
    <property type="component" value="Chromosome X"/>
</dbReference>
<dbReference type="CTD" id="184896"/>
<reference evidence="1 2" key="1">
    <citation type="journal article" date="1998" name="Science">
        <title>Genome sequence of the nematode C. elegans: a platform for investigating biology.</title>
        <authorList>
            <consortium name="The C. elegans sequencing consortium"/>
            <person name="Sulson J.E."/>
            <person name="Waterston R."/>
        </authorList>
    </citation>
    <scope>NUCLEOTIDE SEQUENCE [LARGE SCALE GENOMIC DNA]</scope>
    <source>
        <strain evidence="1 2">Bristol N2</strain>
    </source>
</reference>
<dbReference type="OMA" id="CWESESG"/>
<dbReference type="UCSC" id="F23D12.3">
    <property type="organism name" value="c. elegans"/>
</dbReference>
<dbReference type="FunCoup" id="Q19759">
    <property type="interactions" value="40"/>
</dbReference>
<sequence>MSALSNFSFRDNQAPPFDLEPIGLHLFQLVYKRVWSETLSFIHLKMMNKITVILVSLLILASGYKVRPSAKNAVQDAHDQLAKHIRCWEEVDDDDQSKGYTLSEPIYELCSFMPDPKDYNKFYVNGVDMESDVYTNFLAMYANALEGYAVLNVCIQEAFQFHAAKHPSQVSLRCLCKRDGCNLPMSFTNFLDYNKLALPEIHI</sequence>
<dbReference type="GeneID" id="184896"/>
<keyword evidence="2" id="KW-1185">Reference proteome</keyword>
<dbReference type="PIR" id="T21310">
    <property type="entry name" value="T21310"/>
</dbReference>
<dbReference type="EMBL" id="BX284606">
    <property type="protein sequence ID" value="CAA94915.1"/>
    <property type="molecule type" value="Genomic_DNA"/>
</dbReference>
<proteinExistence type="evidence at protein level"/>
<dbReference type="SMR" id="Q19759"/>
<dbReference type="eggNOG" id="ENOG502THG1">
    <property type="taxonomic scope" value="Eukaryota"/>
</dbReference>
<dbReference type="RefSeq" id="NP_510403.1">
    <property type="nucleotide sequence ID" value="NM_078002.3"/>
</dbReference>
<dbReference type="PeptideAtlas" id="Q19759"/>
<name>Q19759_CAEEL</name>
<evidence type="ECO:0000313" key="1">
    <source>
        <dbReference type="EMBL" id="CAA94915.1"/>
    </source>
</evidence>
<evidence type="ECO:0000313" key="3">
    <source>
        <dbReference type="WormBase" id="F23D12.3"/>
    </source>
</evidence>
<dbReference type="InParanoid" id="Q19759"/>
<gene>
    <name evidence="1" type="ORF">CELE_F23D12.3</name>
    <name evidence="1 3" type="ORF">F23D12.3</name>
</gene>
<dbReference type="Bgee" id="WBGene00009087">
    <property type="expression patterns" value="Expressed in larva and 1 other cell type or tissue"/>
</dbReference>
<dbReference type="PaxDb" id="6239-F23D12.3"/>
<dbReference type="HOGENOM" id="CLU_116890_0_0_1"/>
<dbReference type="OrthoDB" id="5805629at2759"/>
<dbReference type="PhylomeDB" id="Q19759"/>
<dbReference type="PANTHER" id="PTHR31712:SF0">
    <property type="entry name" value="DIETARY RESTRICTION OVER EXPRESSED-RELATED"/>
    <property type="match status" value="1"/>
</dbReference>
<organism evidence="1 2">
    <name type="scientific">Caenorhabditis elegans</name>
    <dbReference type="NCBI Taxonomy" id="6239"/>
    <lineage>
        <taxon>Eukaryota</taxon>
        <taxon>Metazoa</taxon>
        <taxon>Ecdysozoa</taxon>
        <taxon>Nematoda</taxon>
        <taxon>Chromadorea</taxon>
        <taxon>Rhabditida</taxon>
        <taxon>Rhabditina</taxon>
        <taxon>Rhabditomorpha</taxon>
        <taxon>Rhabditoidea</taxon>
        <taxon>Rhabditidae</taxon>
        <taxon>Peloderinae</taxon>
        <taxon>Caenorhabditis</taxon>
    </lineage>
</organism>